<feature type="region of interest" description="Disordered" evidence="1">
    <location>
        <begin position="1"/>
        <end position="143"/>
    </location>
</feature>
<keyword evidence="3" id="KW-1185">Reference proteome</keyword>
<dbReference type="EMBL" id="BOOZ01000023">
    <property type="protein sequence ID" value="GIJ10598.1"/>
    <property type="molecule type" value="Genomic_DNA"/>
</dbReference>
<evidence type="ECO:0000256" key="1">
    <source>
        <dbReference type="SAM" id="MobiDB-lite"/>
    </source>
</evidence>
<comment type="caution">
    <text evidence="2">The sequence shown here is derived from an EMBL/GenBank/DDBJ whole genome shotgun (WGS) entry which is preliminary data.</text>
</comment>
<accession>A0ABQ4HY52</accession>
<feature type="compositionally biased region" description="Basic and acidic residues" evidence="1">
    <location>
        <begin position="11"/>
        <end position="23"/>
    </location>
</feature>
<gene>
    <name evidence="2" type="ORF">Van01_38120</name>
</gene>
<proteinExistence type="predicted"/>
<protein>
    <submittedName>
        <fullName evidence="2">Uncharacterized protein</fullName>
    </submittedName>
</protein>
<feature type="compositionally biased region" description="Basic and acidic residues" evidence="1">
    <location>
        <begin position="122"/>
        <end position="135"/>
    </location>
</feature>
<feature type="compositionally biased region" description="Acidic residues" evidence="1">
    <location>
        <begin position="1"/>
        <end position="10"/>
    </location>
</feature>
<evidence type="ECO:0000313" key="2">
    <source>
        <dbReference type="EMBL" id="GIJ10598.1"/>
    </source>
</evidence>
<organism evidence="2 3">
    <name type="scientific">Micromonospora andamanensis</name>
    <dbReference type="NCBI Taxonomy" id="1287068"/>
    <lineage>
        <taxon>Bacteria</taxon>
        <taxon>Bacillati</taxon>
        <taxon>Actinomycetota</taxon>
        <taxon>Actinomycetes</taxon>
        <taxon>Micromonosporales</taxon>
        <taxon>Micromonosporaceae</taxon>
        <taxon>Micromonospora</taxon>
    </lineage>
</organism>
<name>A0ABQ4HY52_9ACTN</name>
<dbReference type="Proteomes" id="UP000647017">
    <property type="component" value="Unassembled WGS sequence"/>
</dbReference>
<evidence type="ECO:0000313" key="3">
    <source>
        <dbReference type="Proteomes" id="UP000647017"/>
    </source>
</evidence>
<feature type="compositionally biased region" description="Basic residues" evidence="1">
    <location>
        <begin position="46"/>
        <end position="59"/>
    </location>
</feature>
<reference evidence="2 3" key="1">
    <citation type="submission" date="2021-01" db="EMBL/GenBank/DDBJ databases">
        <title>Whole genome shotgun sequence of Verrucosispora andamanensis NBRC 109075.</title>
        <authorList>
            <person name="Komaki H."/>
            <person name="Tamura T."/>
        </authorList>
    </citation>
    <scope>NUCLEOTIDE SEQUENCE [LARGE SCALE GENOMIC DNA]</scope>
    <source>
        <strain evidence="2 3">NBRC 109075</strain>
    </source>
</reference>
<sequence>MPGDVDDEDDGHQQQRFERQPEHRQRHRHRREQPDHPPPPPDPAGHRRSHRRRQQHPARARGEDQTQLRRYAVEIIAGEPVAVKQQHRQSQNPEQQPEPRLSPHRVRGAARPPQVAYPVGHAADHRNRLSREARAMRQGTVRT</sequence>